<reference evidence="1" key="1">
    <citation type="submission" date="2020-08" db="EMBL/GenBank/DDBJ databases">
        <title>Whole genome shotgun sequence of Actinocatenispora sera NBRC 101916.</title>
        <authorList>
            <person name="Komaki H."/>
            <person name="Tamura T."/>
        </authorList>
    </citation>
    <scope>NUCLEOTIDE SEQUENCE</scope>
    <source>
        <strain evidence="1">NBRC 101916</strain>
    </source>
</reference>
<protein>
    <submittedName>
        <fullName evidence="1">Uncharacterized protein</fullName>
    </submittedName>
</protein>
<dbReference type="OrthoDB" id="3402197at2"/>
<dbReference type="Proteomes" id="UP000680750">
    <property type="component" value="Chromosome"/>
</dbReference>
<dbReference type="RefSeq" id="WP_051801856.1">
    <property type="nucleotide sequence ID" value="NZ_AP023354.1"/>
</dbReference>
<keyword evidence="2" id="KW-1185">Reference proteome</keyword>
<accession>A0A810KUM3</accession>
<evidence type="ECO:0000313" key="2">
    <source>
        <dbReference type="Proteomes" id="UP000680750"/>
    </source>
</evidence>
<sequence length="117" mass="12691">MTELAQLARRLVGGTAHWSPGAWAARITPTPDSAGEPGATRHRADVLYDLVQQLADLGAEAESRPARPVPRLDNDLALPDQLWVVATDLADAPRPVLTRAEAALRATHRTLFPEPHH</sequence>
<dbReference type="EMBL" id="AP023354">
    <property type="protein sequence ID" value="BCJ26059.1"/>
    <property type="molecule type" value="Genomic_DNA"/>
</dbReference>
<evidence type="ECO:0000313" key="1">
    <source>
        <dbReference type="EMBL" id="BCJ26059.1"/>
    </source>
</evidence>
<dbReference type="AlphaFoldDB" id="A0A810KUM3"/>
<proteinExistence type="predicted"/>
<organism evidence="1 2">
    <name type="scientific">Actinocatenispora sera</name>
    <dbReference type="NCBI Taxonomy" id="390989"/>
    <lineage>
        <taxon>Bacteria</taxon>
        <taxon>Bacillati</taxon>
        <taxon>Actinomycetota</taxon>
        <taxon>Actinomycetes</taxon>
        <taxon>Micromonosporales</taxon>
        <taxon>Micromonosporaceae</taxon>
        <taxon>Actinocatenispora</taxon>
    </lineage>
</organism>
<dbReference type="KEGG" id="aser:Asera_01670"/>
<name>A0A810KUM3_9ACTN</name>
<gene>
    <name evidence="1" type="ORF">Asera_01670</name>
</gene>